<keyword evidence="1" id="KW-0472">Membrane</keyword>
<feature type="transmembrane region" description="Helical" evidence="1">
    <location>
        <begin position="7"/>
        <end position="28"/>
    </location>
</feature>
<dbReference type="Gene3D" id="3.60.21.10">
    <property type="match status" value="1"/>
</dbReference>
<dbReference type="PANTHER" id="PTHR31302">
    <property type="entry name" value="TRANSMEMBRANE PROTEIN WITH METALLOPHOSPHOESTERASE DOMAIN-RELATED"/>
    <property type="match status" value="1"/>
</dbReference>
<dbReference type="PANTHER" id="PTHR31302:SF0">
    <property type="entry name" value="TRANSMEMBRANE PROTEIN WITH METALLOPHOSPHOESTERASE DOMAIN"/>
    <property type="match status" value="1"/>
</dbReference>
<dbReference type="EMBL" id="QPJD01000007">
    <property type="protein sequence ID" value="RCW48063.1"/>
    <property type="molecule type" value="Genomic_DNA"/>
</dbReference>
<evidence type="ECO:0000256" key="1">
    <source>
        <dbReference type="SAM" id="Phobius"/>
    </source>
</evidence>
<protein>
    <recommendedName>
        <fullName evidence="2">Calcineurin-like phosphoesterase domain-containing protein</fullName>
    </recommendedName>
</protein>
<keyword evidence="1" id="KW-0812">Transmembrane</keyword>
<keyword evidence="4" id="KW-1185">Reference proteome</keyword>
<dbReference type="InterPro" id="IPR004843">
    <property type="entry name" value="Calcineurin-like_PHP"/>
</dbReference>
<proteinExistence type="predicted"/>
<evidence type="ECO:0000259" key="2">
    <source>
        <dbReference type="Pfam" id="PF00149"/>
    </source>
</evidence>
<gene>
    <name evidence="3" type="ORF">DFP97_107265</name>
</gene>
<reference evidence="3 4" key="1">
    <citation type="submission" date="2018-07" db="EMBL/GenBank/DDBJ databases">
        <title>Genomic Encyclopedia of Type Strains, Phase III (KMG-III): the genomes of soil and plant-associated and newly described type strains.</title>
        <authorList>
            <person name="Whitman W."/>
        </authorList>
    </citation>
    <scope>NUCLEOTIDE SEQUENCE [LARGE SCALE GENOMIC DNA]</scope>
    <source>
        <strain evidence="3 4">CECT 7506</strain>
    </source>
</reference>
<dbReference type="Proteomes" id="UP000252415">
    <property type="component" value="Unassembled WGS sequence"/>
</dbReference>
<comment type="caution">
    <text evidence="3">The sequence shown here is derived from an EMBL/GenBank/DDBJ whole genome shotgun (WGS) entry which is preliminary data.</text>
</comment>
<dbReference type="Pfam" id="PF00149">
    <property type="entry name" value="Metallophos"/>
    <property type="match status" value="1"/>
</dbReference>
<evidence type="ECO:0000313" key="4">
    <source>
        <dbReference type="Proteomes" id="UP000252415"/>
    </source>
</evidence>
<accession>A0A368W718</accession>
<dbReference type="RefSeq" id="WP_181873501.1">
    <property type="nucleotide sequence ID" value="NZ_QPJD01000007.1"/>
</dbReference>
<evidence type="ECO:0000313" key="3">
    <source>
        <dbReference type="EMBL" id="RCW48063.1"/>
    </source>
</evidence>
<dbReference type="InterPro" id="IPR051158">
    <property type="entry name" value="Metallophosphoesterase_sf"/>
</dbReference>
<feature type="domain" description="Calcineurin-like phosphoesterase" evidence="2">
    <location>
        <begin position="53"/>
        <end position="214"/>
    </location>
</feature>
<sequence length="315" mass="35309">MKTKLKMYSLGLTLLILLGFGFISYVVWDNNRVVVDKVTLSHAELPESFDGYKILQITDLHEKTFGPEQKKLVNLIKKQEYDLVLFTGDYIIDGSGHLKPLEDLLGGMPKDKEMYYIPGHTDVNNSITSLVAGNRFFDLFAKYGVKPLYPGQKITINGESIWLKTNPYVGINEIVDGSPSQQMIDAKKAFDQLYNNASDPFTIEVSHQPTEIDHENDLLHDYRTTTLGETDEEWIDWHLSINGFTHGGQYYLPIIGPLYAPGYGFFPGKVNVRGVHTVNGHTQYVSPGLGASGPSFARFRLFNTPSVGLITLKKA</sequence>
<keyword evidence="1" id="KW-1133">Transmembrane helix</keyword>
<dbReference type="SUPFAM" id="SSF56300">
    <property type="entry name" value="Metallo-dependent phosphatases"/>
    <property type="match status" value="1"/>
</dbReference>
<name>A0A368W718_9BACL</name>
<dbReference type="GO" id="GO:0016787">
    <property type="term" value="F:hydrolase activity"/>
    <property type="evidence" value="ECO:0007669"/>
    <property type="project" value="InterPro"/>
</dbReference>
<dbReference type="AlphaFoldDB" id="A0A368W718"/>
<organism evidence="3 4">
    <name type="scientific">Paenibacillus prosopidis</name>
    <dbReference type="NCBI Taxonomy" id="630520"/>
    <lineage>
        <taxon>Bacteria</taxon>
        <taxon>Bacillati</taxon>
        <taxon>Bacillota</taxon>
        <taxon>Bacilli</taxon>
        <taxon>Bacillales</taxon>
        <taxon>Paenibacillaceae</taxon>
        <taxon>Paenibacillus</taxon>
    </lineage>
</organism>
<dbReference type="InterPro" id="IPR029052">
    <property type="entry name" value="Metallo-depent_PP-like"/>
</dbReference>